<proteinExistence type="predicted"/>
<reference evidence="1 2" key="1">
    <citation type="submission" date="2019-02" db="EMBL/GenBank/DDBJ databases">
        <title>Sequencing the genomes of 1000 actinobacteria strains.</title>
        <authorList>
            <person name="Klenk H.-P."/>
        </authorList>
    </citation>
    <scope>NUCLEOTIDE SEQUENCE [LARGE SCALE GENOMIC DNA]</scope>
    <source>
        <strain evidence="1 2">DSM 45779</strain>
    </source>
</reference>
<protein>
    <submittedName>
        <fullName evidence="1">Uncharacterized protein</fullName>
    </submittedName>
</protein>
<evidence type="ECO:0000313" key="1">
    <source>
        <dbReference type="EMBL" id="RZT84855.1"/>
    </source>
</evidence>
<evidence type="ECO:0000313" key="2">
    <source>
        <dbReference type="Proteomes" id="UP000291591"/>
    </source>
</evidence>
<keyword evidence="2" id="KW-1185">Reference proteome</keyword>
<comment type="caution">
    <text evidence="1">The sequence shown here is derived from an EMBL/GenBank/DDBJ whole genome shotgun (WGS) entry which is preliminary data.</text>
</comment>
<dbReference type="RefSeq" id="WP_165438279.1">
    <property type="nucleotide sequence ID" value="NZ_SHKL01000001.1"/>
</dbReference>
<gene>
    <name evidence="1" type="ORF">EV383_1711</name>
</gene>
<sequence length="253" mass="26590">MTAPVTDPAEVTEISRVAPTGDPVRLGLPAALGRQDWYGSTRFAGRQMSRQFSFAPAGQHRVIPTTIMPGARTSTRSFRGFDAVLHEAPDRSDAALVLAGPYNEATTWFGGPAPDISGINALLSTLQFVDSERGATLSPAARDLVQQPDVTVVGRSAEAMIMVRRGTEALPSLPDHAGMVLPGGELWKAKRRLEPGQEAAVSGTPHQWRYVVATPTAVMNVVLLGPESGRPVTGLSDDGVVGALSALGASWGS</sequence>
<dbReference type="EMBL" id="SHKL01000001">
    <property type="protein sequence ID" value="RZT84855.1"/>
    <property type="molecule type" value="Genomic_DNA"/>
</dbReference>
<dbReference type="AlphaFoldDB" id="A0A4Q7UT07"/>
<name>A0A4Q7UT07_PSEST</name>
<dbReference type="Proteomes" id="UP000291591">
    <property type="component" value="Unassembled WGS sequence"/>
</dbReference>
<organism evidence="1 2">
    <name type="scientific">Pseudonocardia sediminis</name>
    <dbReference type="NCBI Taxonomy" id="1397368"/>
    <lineage>
        <taxon>Bacteria</taxon>
        <taxon>Bacillati</taxon>
        <taxon>Actinomycetota</taxon>
        <taxon>Actinomycetes</taxon>
        <taxon>Pseudonocardiales</taxon>
        <taxon>Pseudonocardiaceae</taxon>
        <taxon>Pseudonocardia</taxon>
    </lineage>
</organism>
<accession>A0A4Q7UT07</accession>